<evidence type="ECO:0000256" key="13">
    <source>
        <dbReference type="PIRSR" id="PIRSR602403-1"/>
    </source>
</evidence>
<evidence type="ECO:0000256" key="2">
    <source>
        <dbReference type="ARBA" id="ARBA00004370"/>
    </source>
</evidence>
<dbReference type="EMBL" id="JACAZE010000023">
    <property type="protein sequence ID" value="KAF7291763.1"/>
    <property type="molecule type" value="Genomic_DNA"/>
</dbReference>
<dbReference type="GO" id="GO:0016020">
    <property type="term" value="C:membrane"/>
    <property type="evidence" value="ECO:0007669"/>
    <property type="project" value="UniProtKB-SubCell"/>
</dbReference>
<dbReference type="PANTHER" id="PTHR24305:SF166">
    <property type="entry name" value="CYTOCHROME P450 12A4, MITOCHONDRIAL-RELATED"/>
    <property type="match status" value="1"/>
</dbReference>
<protein>
    <recommendedName>
        <fullName evidence="16">Cytochrome P450</fullName>
    </recommendedName>
</protein>
<dbReference type="GO" id="GO:0020037">
    <property type="term" value="F:heme binding"/>
    <property type="evidence" value="ECO:0007669"/>
    <property type="project" value="InterPro"/>
</dbReference>
<dbReference type="GO" id="GO:0005506">
    <property type="term" value="F:iron ion binding"/>
    <property type="evidence" value="ECO:0007669"/>
    <property type="project" value="InterPro"/>
</dbReference>
<keyword evidence="12" id="KW-0472">Membrane</keyword>
<evidence type="ECO:0000256" key="11">
    <source>
        <dbReference type="ARBA" id="ARBA00023033"/>
    </source>
</evidence>
<dbReference type="GO" id="GO:0004497">
    <property type="term" value="F:monooxygenase activity"/>
    <property type="evidence" value="ECO:0007669"/>
    <property type="project" value="UniProtKB-KW"/>
</dbReference>
<reference evidence="14" key="1">
    <citation type="submission" date="2020-05" db="EMBL/GenBank/DDBJ databases">
        <title>Mycena genomes resolve the evolution of fungal bioluminescence.</title>
        <authorList>
            <person name="Tsai I.J."/>
        </authorList>
    </citation>
    <scope>NUCLEOTIDE SEQUENCE</scope>
    <source>
        <strain evidence="14">110903Hualien_Pintung</strain>
    </source>
</reference>
<keyword evidence="9" id="KW-0560">Oxidoreductase</keyword>
<dbReference type="PRINTS" id="PR00465">
    <property type="entry name" value="EP450IV"/>
</dbReference>
<dbReference type="InterPro" id="IPR001128">
    <property type="entry name" value="Cyt_P450"/>
</dbReference>
<dbReference type="AlphaFoldDB" id="A0A8H6S305"/>
<evidence type="ECO:0000256" key="5">
    <source>
        <dbReference type="ARBA" id="ARBA00022617"/>
    </source>
</evidence>
<comment type="subcellular location">
    <subcellularLocation>
        <location evidence="2">Membrane</location>
    </subcellularLocation>
</comment>
<feature type="binding site" description="axial binding residue" evidence="13">
    <location>
        <position position="491"/>
    </location>
    <ligand>
        <name>heme</name>
        <dbReference type="ChEBI" id="CHEBI:30413"/>
    </ligand>
    <ligandPart>
        <name>Fe</name>
        <dbReference type="ChEBI" id="CHEBI:18248"/>
    </ligandPart>
</feature>
<evidence type="ECO:0000256" key="3">
    <source>
        <dbReference type="ARBA" id="ARBA00004721"/>
    </source>
</evidence>
<dbReference type="SUPFAM" id="SSF48264">
    <property type="entry name" value="Cytochrome P450"/>
    <property type="match status" value="1"/>
</dbReference>
<evidence type="ECO:0000313" key="14">
    <source>
        <dbReference type="EMBL" id="KAF7291763.1"/>
    </source>
</evidence>
<dbReference type="Pfam" id="PF00067">
    <property type="entry name" value="p450"/>
    <property type="match status" value="1"/>
</dbReference>
<evidence type="ECO:0000256" key="6">
    <source>
        <dbReference type="ARBA" id="ARBA00022692"/>
    </source>
</evidence>
<evidence type="ECO:0000256" key="8">
    <source>
        <dbReference type="ARBA" id="ARBA00022989"/>
    </source>
</evidence>
<comment type="caution">
    <text evidence="14">The sequence shown here is derived from an EMBL/GenBank/DDBJ whole genome shotgun (WGS) entry which is preliminary data.</text>
</comment>
<name>A0A8H6S305_MYCCL</name>
<keyword evidence="10 13" id="KW-0408">Iron</keyword>
<evidence type="ECO:0008006" key="16">
    <source>
        <dbReference type="Google" id="ProtNLM"/>
    </source>
</evidence>
<evidence type="ECO:0000256" key="9">
    <source>
        <dbReference type="ARBA" id="ARBA00023002"/>
    </source>
</evidence>
<keyword evidence="7 13" id="KW-0479">Metal-binding</keyword>
<evidence type="ECO:0000256" key="4">
    <source>
        <dbReference type="ARBA" id="ARBA00010617"/>
    </source>
</evidence>
<comment type="similarity">
    <text evidence="4">Belongs to the cytochrome P450 family.</text>
</comment>
<evidence type="ECO:0000256" key="7">
    <source>
        <dbReference type="ARBA" id="ARBA00022723"/>
    </source>
</evidence>
<keyword evidence="5 13" id="KW-0349">Heme</keyword>
<dbReference type="Proteomes" id="UP000613580">
    <property type="component" value="Unassembled WGS sequence"/>
</dbReference>
<evidence type="ECO:0000256" key="12">
    <source>
        <dbReference type="ARBA" id="ARBA00023136"/>
    </source>
</evidence>
<accession>A0A8H6S305</accession>
<dbReference type="OrthoDB" id="1470350at2759"/>
<organism evidence="14 15">
    <name type="scientific">Mycena chlorophos</name>
    <name type="common">Agaric fungus</name>
    <name type="synonym">Agaricus chlorophos</name>
    <dbReference type="NCBI Taxonomy" id="658473"/>
    <lineage>
        <taxon>Eukaryota</taxon>
        <taxon>Fungi</taxon>
        <taxon>Dikarya</taxon>
        <taxon>Basidiomycota</taxon>
        <taxon>Agaricomycotina</taxon>
        <taxon>Agaricomycetes</taxon>
        <taxon>Agaricomycetidae</taxon>
        <taxon>Agaricales</taxon>
        <taxon>Marasmiineae</taxon>
        <taxon>Mycenaceae</taxon>
        <taxon>Mycena</taxon>
    </lineage>
</organism>
<dbReference type="GO" id="GO:0016705">
    <property type="term" value="F:oxidoreductase activity, acting on paired donors, with incorporation or reduction of molecular oxygen"/>
    <property type="evidence" value="ECO:0007669"/>
    <property type="project" value="InterPro"/>
</dbReference>
<keyword evidence="15" id="KW-1185">Reference proteome</keyword>
<proteinExistence type="inferred from homology"/>
<dbReference type="PRINTS" id="PR00385">
    <property type="entry name" value="P450"/>
</dbReference>
<dbReference type="InterPro" id="IPR050121">
    <property type="entry name" value="Cytochrome_P450_monoxygenase"/>
</dbReference>
<dbReference type="InterPro" id="IPR002403">
    <property type="entry name" value="Cyt_P450_E_grp-IV"/>
</dbReference>
<comment type="pathway">
    <text evidence="3">Secondary metabolite biosynthesis; terpenoid biosynthesis.</text>
</comment>
<sequence length="555" mass="61007">MASSPFALRADIQSLRLTDAAVLLGAVWVLTKLIRRVIASRSATKGTRLRAPPRASLLFGVSPILTRADEPAIVFDDWARTYGAVFEIPTPFGGRRVILTDPRAVNHFYASERAVYVKPAMTRRVIGNIFGHGLLWAEGDDHKRQRKALTPAFSNAAIRQLTQVFYNSAHKLEGHWDAKLEKSPEGVVLDVEAWMNRVALDSIGIAGFGHDFHSLDGEPSAVADAFDSMAINGGRANTLNFLVFMLGTQIPLLAEAPTPRNVLFKKLRNILSGIADSLMEESRKEKEAEGSSESAADRSIIGLLLKAERDDAELHMNKTEITAQMNVLLLAGYETTSISLTWALIELCRNLQLQEKLRAELRAFGPQDPTWDQLTGTALPFLDGVVLETLRLHPALPDTTRQAQVDDIIPLSEPVVTATGETVDRITVPKDTVVTVSIRYMNRSAALWGADAAEFNPERWAALDSPSSSQRAKEIQGHRHLITFLDGPRTCLGKNFALAEFKAVLSVLVRNYTFEFAGVEGKDTGIKTVLGLIRRPAVEGQEGPIVPLRIKRVEA</sequence>
<dbReference type="Gene3D" id="1.10.630.10">
    <property type="entry name" value="Cytochrome P450"/>
    <property type="match status" value="1"/>
</dbReference>
<gene>
    <name evidence="14" type="ORF">HMN09_01235900</name>
</gene>
<dbReference type="InterPro" id="IPR036396">
    <property type="entry name" value="Cyt_P450_sf"/>
</dbReference>
<keyword evidence="11" id="KW-0503">Monooxygenase</keyword>
<keyword evidence="8" id="KW-1133">Transmembrane helix</keyword>
<comment type="cofactor">
    <cofactor evidence="1 13">
        <name>heme</name>
        <dbReference type="ChEBI" id="CHEBI:30413"/>
    </cofactor>
</comment>
<keyword evidence="6" id="KW-0812">Transmembrane</keyword>
<evidence type="ECO:0000256" key="10">
    <source>
        <dbReference type="ARBA" id="ARBA00023004"/>
    </source>
</evidence>
<evidence type="ECO:0000256" key="1">
    <source>
        <dbReference type="ARBA" id="ARBA00001971"/>
    </source>
</evidence>
<evidence type="ECO:0000313" key="15">
    <source>
        <dbReference type="Proteomes" id="UP000613580"/>
    </source>
</evidence>
<dbReference type="PANTHER" id="PTHR24305">
    <property type="entry name" value="CYTOCHROME P450"/>
    <property type="match status" value="1"/>
</dbReference>